<dbReference type="InterPro" id="IPR050650">
    <property type="entry name" value="Type-II_Cytokine-TF_Rcpt"/>
</dbReference>
<reference evidence="18 19" key="1">
    <citation type="submission" date="2021-07" db="EMBL/GenBank/DDBJ databases">
        <authorList>
            <person name="Palmer J.M."/>
        </authorList>
    </citation>
    <scope>NUCLEOTIDE SEQUENCE [LARGE SCALE GENOMIC DNA]</scope>
    <source>
        <strain evidence="18 19">AT_MEX2019</strain>
        <tissue evidence="18">Muscle</tissue>
    </source>
</reference>
<protein>
    <recommendedName>
        <fullName evidence="5">Tissue factor</fullName>
    </recommendedName>
    <alternativeName>
        <fullName evidence="16">Coagulation factor III</fullName>
    </alternativeName>
</protein>
<evidence type="ECO:0000313" key="18">
    <source>
        <dbReference type="EMBL" id="MED6239998.1"/>
    </source>
</evidence>
<evidence type="ECO:0000256" key="14">
    <source>
        <dbReference type="ARBA" id="ARBA00023180"/>
    </source>
</evidence>
<comment type="similarity">
    <text evidence="3">Belongs to the tissue factor family.</text>
</comment>
<comment type="subcellular location">
    <subcellularLocation>
        <location evidence="2">Membrane</location>
        <topology evidence="2">Single-pass type I membrane protein</topology>
    </subcellularLocation>
</comment>
<comment type="subunit">
    <text evidence="4">Interacts with HSPE; the interaction, inhibited by heparin, promotes the generation of activated factor X and activates coagulation in the presence of activated factor VII.</text>
</comment>
<gene>
    <name evidence="18" type="ORF">ATANTOWER_014424</name>
</gene>
<dbReference type="EMBL" id="JAHUTI010022676">
    <property type="protein sequence ID" value="MED6239998.1"/>
    <property type="molecule type" value="Genomic_DNA"/>
</dbReference>
<comment type="function">
    <text evidence="1">Initiates blood coagulation by forming a complex with circulating factor VII or VIIa. The [TF:VIIa] complex activates factors IX or X by specific limited proteolysis. TF plays a role in normal hemostasis by initiating the cell-surface assembly and propagation of the coagulation protease cascade.</text>
</comment>
<evidence type="ECO:0000259" key="17">
    <source>
        <dbReference type="Pfam" id="PF09294"/>
    </source>
</evidence>
<comment type="caution">
    <text evidence="18">The sequence shown here is derived from an EMBL/GenBank/DDBJ whole genome shotgun (WGS) entry which is preliminary data.</text>
</comment>
<dbReference type="InterPro" id="IPR013783">
    <property type="entry name" value="Ig-like_fold"/>
</dbReference>
<dbReference type="SUPFAM" id="SSF49265">
    <property type="entry name" value="Fibronectin type III"/>
    <property type="match status" value="1"/>
</dbReference>
<proteinExistence type="inferred from homology"/>
<dbReference type="PANTHER" id="PTHR20859">
    <property type="entry name" value="INTERFERON/INTERLEUKIN RECEPTOR"/>
    <property type="match status" value="1"/>
</dbReference>
<evidence type="ECO:0000256" key="7">
    <source>
        <dbReference type="ARBA" id="ARBA00022696"/>
    </source>
</evidence>
<dbReference type="InterPro" id="IPR003961">
    <property type="entry name" value="FN3_dom"/>
</dbReference>
<evidence type="ECO:0000256" key="12">
    <source>
        <dbReference type="ARBA" id="ARBA00023139"/>
    </source>
</evidence>
<keyword evidence="11" id="KW-0472">Membrane</keyword>
<evidence type="ECO:0000256" key="1">
    <source>
        <dbReference type="ARBA" id="ARBA00002201"/>
    </source>
</evidence>
<sequence length="147" mass="16821">MQLVGLSRRKSRLSPSLAEIGRPDFNLKVREDKKTTLYVTDPPTALFKDGRQLSIRDIFSEKLQYRVMYRKKKSTGIKTYESKSSVIELSNLDKGESYCFNVQAYIPSRSSEKQLGELSTTKCSDNDDQSIFKGQFFYSVPSFAGNY</sequence>
<evidence type="ECO:0000313" key="19">
    <source>
        <dbReference type="Proteomes" id="UP001345963"/>
    </source>
</evidence>
<organism evidence="18 19">
    <name type="scientific">Ataeniobius toweri</name>
    <dbReference type="NCBI Taxonomy" id="208326"/>
    <lineage>
        <taxon>Eukaryota</taxon>
        <taxon>Metazoa</taxon>
        <taxon>Chordata</taxon>
        <taxon>Craniata</taxon>
        <taxon>Vertebrata</taxon>
        <taxon>Euteleostomi</taxon>
        <taxon>Actinopterygii</taxon>
        <taxon>Neopterygii</taxon>
        <taxon>Teleostei</taxon>
        <taxon>Neoteleostei</taxon>
        <taxon>Acanthomorphata</taxon>
        <taxon>Ovalentaria</taxon>
        <taxon>Atherinomorphae</taxon>
        <taxon>Cyprinodontiformes</taxon>
        <taxon>Goodeidae</taxon>
        <taxon>Ataeniobius</taxon>
    </lineage>
</organism>
<dbReference type="Gene3D" id="2.60.40.10">
    <property type="entry name" value="Immunoglobulins"/>
    <property type="match status" value="1"/>
</dbReference>
<evidence type="ECO:0000256" key="5">
    <source>
        <dbReference type="ARBA" id="ARBA00018722"/>
    </source>
</evidence>
<feature type="domain" description="Interferon/interleukin receptor" evidence="17">
    <location>
        <begin position="19"/>
        <end position="124"/>
    </location>
</feature>
<evidence type="ECO:0000256" key="13">
    <source>
        <dbReference type="ARBA" id="ARBA00023157"/>
    </source>
</evidence>
<evidence type="ECO:0000256" key="15">
    <source>
        <dbReference type="ARBA" id="ARBA00023288"/>
    </source>
</evidence>
<dbReference type="Pfam" id="PF09294">
    <property type="entry name" value="Interfer-bind"/>
    <property type="match status" value="1"/>
</dbReference>
<evidence type="ECO:0000256" key="9">
    <source>
        <dbReference type="ARBA" id="ARBA00022989"/>
    </source>
</evidence>
<dbReference type="PANTHER" id="PTHR20859:SF22">
    <property type="entry name" value="TISSUE FACTOR"/>
    <property type="match status" value="1"/>
</dbReference>
<dbReference type="Proteomes" id="UP001345963">
    <property type="component" value="Unassembled WGS sequence"/>
</dbReference>
<keyword evidence="7" id="KW-0356">Hemostasis</keyword>
<dbReference type="PRINTS" id="PR00346">
    <property type="entry name" value="TISSUEFACTOR"/>
</dbReference>
<keyword evidence="19" id="KW-1185">Reference proteome</keyword>
<accession>A0ABU7AR26</accession>
<keyword evidence="15" id="KW-0449">Lipoprotein</keyword>
<evidence type="ECO:0000256" key="6">
    <source>
        <dbReference type="ARBA" id="ARBA00022692"/>
    </source>
</evidence>
<dbReference type="CDD" id="cd00063">
    <property type="entry name" value="FN3"/>
    <property type="match status" value="1"/>
</dbReference>
<keyword evidence="10" id="KW-0094">Blood coagulation</keyword>
<evidence type="ECO:0000256" key="11">
    <source>
        <dbReference type="ARBA" id="ARBA00023136"/>
    </source>
</evidence>
<name>A0ABU7AR26_9TELE</name>
<evidence type="ECO:0000256" key="16">
    <source>
        <dbReference type="ARBA" id="ARBA00031171"/>
    </source>
</evidence>
<keyword evidence="8" id="KW-0732">Signal</keyword>
<evidence type="ECO:0000256" key="8">
    <source>
        <dbReference type="ARBA" id="ARBA00022729"/>
    </source>
</evidence>
<dbReference type="InterPro" id="IPR001187">
    <property type="entry name" value="Tissue_factor"/>
</dbReference>
<keyword evidence="9" id="KW-1133">Transmembrane helix</keyword>
<dbReference type="InterPro" id="IPR036116">
    <property type="entry name" value="FN3_sf"/>
</dbReference>
<dbReference type="InterPro" id="IPR015373">
    <property type="entry name" value="Interferon/interleukin_rcp_dom"/>
</dbReference>
<keyword evidence="14" id="KW-0325">Glycoprotein</keyword>
<keyword evidence="13" id="KW-1015">Disulfide bond</keyword>
<evidence type="ECO:0000256" key="10">
    <source>
        <dbReference type="ARBA" id="ARBA00023084"/>
    </source>
</evidence>
<keyword evidence="6" id="KW-0812">Transmembrane</keyword>
<evidence type="ECO:0000256" key="2">
    <source>
        <dbReference type="ARBA" id="ARBA00004479"/>
    </source>
</evidence>
<evidence type="ECO:0000256" key="3">
    <source>
        <dbReference type="ARBA" id="ARBA00009197"/>
    </source>
</evidence>
<keyword evidence="12" id="KW-0564">Palmitate</keyword>
<evidence type="ECO:0000256" key="4">
    <source>
        <dbReference type="ARBA" id="ARBA00011184"/>
    </source>
</evidence>